<dbReference type="EMBL" id="BAABAL010000004">
    <property type="protein sequence ID" value="GAA3990072.1"/>
    <property type="molecule type" value="Genomic_DNA"/>
</dbReference>
<evidence type="ECO:0000313" key="2">
    <source>
        <dbReference type="EMBL" id="GAA3990072.1"/>
    </source>
</evidence>
<gene>
    <name evidence="2" type="ORF">GCM10022247_05870</name>
</gene>
<keyword evidence="1" id="KW-1133">Transmembrane helix</keyword>
<reference evidence="3" key="1">
    <citation type="journal article" date="2019" name="Int. J. Syst. Evol. Microbiol.">
        <title>The Global Catalogue of Microorganisms (GCM) 10K type strain sequencing project: providing services to taxonomists for standard genome sequencing and annotation.</title>
        <authorList>
            <consortium name="The Broad Institute Genomics Platform"/>
            <consortium name="The Broad Institute Genome Sequencing Center for Infectious Disease"/>
            <person name="Wu L."/>
            <person name="Ma J."/>
        </authorList>
    </citation>
    <scope>NUCLEOTIDE SEQUENCE [LARGE SCALE GENOMIC DNA]</scope>
    <source>
        <strain evidence="3">JCM 17342</strain>
    </source>
</reference>
<feature type="transmembrane region" description="Helical" evidence="1">
    <location>
        <begin position="60"/>
        <end position="82"/>
    </location>
</feature>
<keyword evidence="1" id="KW-0812">Transmembrane</keyword>
<keyword evidence="3" id="KW-1185">Reference proteome</keyword>
<evidence type="ECO:0000256" key="1">
    <source>
        <dbReference type="SAM" id="Phobius"/>
    </source>
</evidence>
<keyword evidence="1" id="KW-0472">Membrane</keyword>
<feature type="transmembrane region" description="Helical" evidence="1">
    <location>
        <begin position="20"/>
        <end position="39"/>
    </location>
</feature>
<accession>A0ABP7QZP1</accession>
<name>A0ABP7QZP1_9PSEU</name>
<proteinExistence type="predicted"/>
<protein>
    <submittedName>
        <fullName evidence="2">Uncharacterized protein</fullName>
    </submittedName>
</protein>
<dbReference type="Proteomes" id="UP001501747">
    <property type="component" value="Unassembled WGS sequence"/>
</dbReference>
<sequence>MIYGLLLVLMEAHNLEPWPIGLAVVIPLAVVPLAVQLVRQRRPVLASRLGLPSGQQRPPSSWLVAGYVVSLPGGAGIMFLIGPPDTRVAFKATWLLLAMLIYIPIYYAACRHKRYWP</sequence>
<comment type="caution">
    <text evidence="2">The sequence shown here is derived from an EMBL/GenBank/DDBJ whole genome shotgun (WGS) entry which is preliminary data.</text>
</comment>
<evidence type="ECO:0000313" key="3">
    <source>
        <dbReference type="Proteomes" id="UP001501747"/>
    </source>
</evidence>
<feature type="transmembrane region" description="Helical" evidence="1">
    <location>
        <begin position="88"/>
        <end position="109"/>
    </location>
</feature>
<organism evidence="2 3">
    <name type="scientific">Allokutzneria multivorans</name>
    <dbReference type="NCBI Taxonomy" id="1142134"/>
    <lineage>
        <taxon>Bacteria</taxon>
        <taxon>Bacillati</taxon>
        <taxon>Actinomycetota</taxon>
        <taxon>Actinomycetes</taxon>
        <taxon>Pseudonocardiales</taxon>
        <taxon>Pseudonocardiaceae</taxon>
        <taxon>Allokutzneria</taxon>
    </lineage>
</organism>